<comment type="pathway">
    <text evidence="4">Lipid metabolism.</text>
</comment>
<evidence type="ECO:0000256" key="14">
    <source>
        <dbReference type="ARBA" id="ARBA00023098"/>
    </source>
</evidence>
<feature type="region of interest" description="Disordered" evidence="19">
    <location>
        <begin position="1"/>
        <end position="142"/>
    </location>
</feature>
<evidence type="ECO:0000256" key="18">
    <source>
        <dbReference type="RuleBase" id="RU003938"/>
    </source>
</evidence>
<feature type="transmembrane region" description="Helical" evidence="20">
    <location>
        <begin position="146"/>
        <end position="165"/>
    </location>
</feature>
<proteinExistence type="inferred from homology"/>
<comment type="caution">
    <text evidence="21">The sequence shown here is derived from an EMBL/GenBank/DDBJ whole genome shotgun (WGS) entry which is preliminary data.</text>
</comment>
<evidence type="ECO:0000256" key="10">
    <source>
        <dbReference type="ARBA" id="ARBA00022679"/>
    </source>
</evidence>
<keyword evidence="10 18" id="KW-0808">Transferase</keyword>
<dbReference type="UniPathway" id="UPA00557">
    <property type="reaction ID" value="UER00614"/>
</dbReference>
<evidence type="ECO:0000256" key="3">
    <source>
        <dbReference type="ARBA" id="ARBA00005119"/>
    </source>
</evidence>
<evidence type="ECO:0000256" key="15">
    <source>
        <dbReference type="ARBA" id="ARBA00023136"/>
    </source>
</evidence>
<dbReference type="EMBL" id="MWQN01000001">
    <property type="protein sequence ID" value="OPC83101.1"/>
    <property type="molecule type" value="Genomic_DNA"/>
</dbReference>
<dbReference type="Proteomes" id="UP000190037">
    <property type="component" value="Unassembled WGS sequence"/>
</dbReference>
<evidence type="ECO:0000256" key="7">
    <source>
        <dbReference type="ARBA" id="ARBA00019373"/>
    </source>
</evidence>
<dbReference type="STRING" id="159449.B4N89_21105"/>
<comment type="similarity">
    <text evidence="5 18">Belongs to the CDS family.</text>
</comment>
<dbReference type="RefSeq" id="WP_078977402.1">
    <property type="nucleotide sequence ID" value="NZ_MWQN01000001.1"/>
</dbReference>
<feature type="compositionally biased region" description="Basic and acidic residues" evidence="19">
    <location>
        <begin position="55"/>
        <end position="65"/>
    </location>
</feature>
<feature type="transmembrane region" description="Helical" evidence="20">
    <location>
        <begin position="336"/>
        <end position="354"/>
    </location>
</feature>
<keyword evidence="15 20" id="KW-0472">Membrane</keyword>
<feature type="transmembrane region" description="Helical" evidence="20">
    <location>
        <begin position="212"/>
        <end position="233"/>
    </location>
</feature>
<keyword evidence="22" id="KW-1185">Reference proteome</keyword>
<dbReference type="PANTHER" id="PTHR46382:SF1">
    <property type="entry name" value="PHOSPHATIDATE CYTIDYLYLTRANSFERASE"/>
    <property type="match status" value="1"/>
</dbReference>
<keyword evidence="17" id="KW-1208">Phospholipid metabolism</keyword>
<dbReference type="OrthoDB" id="9799199at2"/>
<keyword evidence="14" id="KW-0443">Lipid metabolism</keyword>
<dbReference type="GO" id="GO:0004605">
    <property type="term" value="F:phosphatidate cytidylyltransferase activity"/>
    <property type="evidence" value="ECO:0007669"/>
    <property type="project" value="UniProtKB-EC"/>
</dbReference>
<dbReference type="Pfam" id="PF01148">
    <property type="entry name" value="CTP_transf_1"/>
    <property type="match status" value="1"/>
</dbReference>
<gene>
    <name evidence="21" type="ORF">B4N89_21105</name>
</gene>
<evidence type="ECO:0000256" key="16">
    <source>
        <dbReference type="ARBA" id="ARBA00023209"/>
    </source>
</evidence>
<sequence length="424" mass="43276">MNDSTWGGTPPADPPAGAHPDLPPGHDPYGSYGAWPEQVPDAPTGYDAAPYDAIRPGRPDGHGDGATRAQQHFPAGVGVRTQDDHTQVLSPIAGHDPDDGSQADAGEPFHEEPIRRDPAHAEAPREGRVVTGDQPAKPVGKAGRNLPQAIGVGLALGGVIVASLLTVQVLFVGVVLLAVLVGLWELAGAFGRAEAVADAAGRTAQGATVGRGIRIPVIPLAVGSAAMLIAAYARGAQGLAVATALTAVAVMIWRMTEGPEDFLRDMTAGVFTVFYLPFLAGFAVLMLGDDDGAKRVLTFIVLVVCADTGAYAAGVISGGRHKMAPTISPGKSWEGFAGGVVLAAAAGALCVMSMLDGAWWQGAVVGVAAAAVSALGDLAESMIKRDLKVKDMGSLLPGHGGVMDRLDSLLAAAPVVWLLLAVFV</sequence>
<evidence type="ECO:0000256" key="1">
    <source>
        <dbReference type="ARBA" id="ARBA00001698"/>
    </source>
</evidence>
<name>A0A1T3P2C7_9ACTN</name>
<accession>A0A1T3P2C7</accession>
<dbReference type="PROSITE" id="PS01315">
    <property type="entry name" value="CDS"/>
    <property type="match status" value="1"/>
</dbReference>
<feature type="transmembrane region" description="Helical" evidence="20">
    <location>
        <begin position="299"/>
        <end position="316"/>
    </location>
</feature>
<keyword evidence="9" id="KW-0444">Lipid biosynthesis</keyword>
<reference evidence="21 22" key="1">
    <citation type="submission" date="2017-03" db="EMBL/GenBank/DDBJ databases">
        <title>Draft genome sequence of Streptomyces scabrisporus NF3, endophyte isolated from Amphipterygium adstringens.</title>
        <authorList>
            <person name="Vazquez M."/>
            <person name="Ceapa C.D."/>
            <person name="Rodriguez Luna D."/>
            <person name="Sanchez Esquivel S."/>
        </authorList>
    </citation>
    <scope>NUCLEOTIDE SEQUENCE [LARGE SCALE GENOMIC DNA]</scope>
    <source>
        <strain evidence="21 22">NF3</strain>
    </source>
</reference>
<dbReference type="PANTHER" id="PTHR46382">
    <property type="entry name" value="PHOSPHATIDATE CYTIDYLYLTRANSFERASE"/>
    <property type="match status" value="1"/>
</dbReference>
<dbReference type="GO" id="GO:0005886">
    <property type="term" value="C:plasma membrane"/>
    <property type="evidence" value="ECO:0007669"/>
    <property type="project" value="UniProtKB-SubCell"/>
</dbReference>
<feature type="transmembrane region" description="Helical" evidence="20">
    <location>
        <begin position="239"/>
        <end position="256"/>
    </location>
</feature>
<evidence type="ECO:0000256" key="19">
    <source>
        <dbReference type="SAM" id="MobiDB-lite"/>
    </source>
</evidence>
<evidence type="ECO:0000256" key="4">
    <source>
        <dbReference type="ARBA" id="ARBA00005189"/>
    </source>
</evidence>
<evidence type="ECO:0000313" key="22">
    <source>
        <dbReference type="Proteomes" id="UP000190037"/>
    </source>
</evidence>
<keyword evidence="11 18" id="KW-0812">Transmembrane</keyword>
<evidence type="ECO:0000256" key="11">
    <source>
        <dbReference type="ARBA" id="ARBA00022692"/>
    </source>
</evidence>
<evidence type="ECO:0000256" key="9">
    <source>
        <dbReference type="ARBA" id="ARBA00022516"/>
    </source>
</evidence>
<keyword evidence="12 18" id="KW-0548">Nucleotidyltransferase</keyword>
<keyword evidence="13 20" id="KW-1133">Transmembrane helix</keyword>
<keyword evidence="16" id="KW-0594">Phospholipid biosynthesis</keyword>
<dbReference type="GO" id="GO:0016024">
    <property type="term" value="P:CDP-diacylglycerol biosynthetic process"/>
    <property type="evidence" value="ECO:0007669"/>
    <property type="project" value="UniProtKB-UniPathway"/>
</dbReference>
<evidence type="ECO:0000256" key="17">
    <source>
        <dbReference type="ARBA" id="ARBA00023264"/>
    </source>
</evidence>
<evidence type="ECO:0000313" key="21">
    <source>
        <dbReference type="EMBL" id="OPC83101.1"/>
    </source>
</evidence>
<dbReference type="InterPro" id="IPR000374">
    <property type="entry name" value="PC_trans"/>
</dbReference>
<comment type="subcellular location">
    <subcellularLocation>
        <location evidence="2">Cell membrane</location>
        <topology evidence="2">Multi-pass membrane protein</topology>
    </subcellularLocation>
</comment>
<feature type="transmembrane region" description="Helical" evidence="20">
    <location>
        <begin position="268"/>
        <end position="287"/>
    </location>
</feature>
<evidence type="ECO:0000256" key="5">
    <source>
        <dbReference type="ARBA" id="ARBA00010185"/>
    </source>
</evidence>
<evidence type="ECO:0000256" key="12">
    <source>
        <dbReference type="ARBA" id="ARBA00022695"/>
    </source>
</evidence>
<comment type="pathway">
    <text evidence="3 18">Phospholipid metabolism; CDP-diacylglycerol biosynthesis; CDP-diacylglycerol from sn-glycerol 3-phosphate: step 3/3.</text>
</comment>
<evidence type="ECO:0000256" key="20">
    <source>
        <dbReference type="SAM" id="Phobius"/>
    </source>
</evidence>
<evidence type="ECO:0000256" key="6">
    <source>
        <dbReference type="ARBA" id="ARBA00012487"/>
    </source>
</evidence>
<evidence type="ECO:0000256" key="13">
    <source>
        <dbReference type="ARBA" id="ARBA00022989"/>
    </source>
</evidence>
<dbReference type="EC" id="2.7.7.41" evidence="6 18"/>
<feature type="transmembrane region" description="Helical" evidence="20">
    <location>
        <begin position="360"/>
        <end position="379"/>
    </location>
</feature>
<feature type="transmembrane region" description="Helical" evidence="20">
    <location>
        <begin position="171"/>
        <end position="191"/>
    </location>
</feature>
<organism evidence="21 22">
    <name type="scientific">Embleya scabrispora</name>
    <dbReference type="NCBI Taxonomy" id="159449"/>
    <lineage>
        <taxon>Bacteria</taxon>
        <taxon>Bacillati</taxon>
        <taxon>Actinomycetota</taxon>
        <taxon>Actinomycetes</taxon>
        <taxon>Kitasatosporales</taxon>
        <taxon>Streptomycetaceae</taxon>
        <taxon>Embleya</taxon>
    </lineage>
</organism>
<protein>
    <recommendedName>
        <fullName evidence="7 18">Phosphatidate cytidylyltransferase</fullName>
        <ecNumber evidence="6 18">2.7.7.41</ecNumber>
    </recommendedName>
</protein>
<comment type="catalytic activity">
    <reaction evidence="1 18">
        <text>a 1,2-diacyl-sn-glycero-3-phosphate + CTP + H(+) = a CDP-1,2-diacyl-sn-glycerol + diphosphate</text>
        <dbReference type="Rhea" id="RHEA:16229"/>
        <dbReference type="ChEBI" id="CHEBI:15378"/>
        <dbReference type="ChEBI" id="CHEBI:33019"/>
        <dbReference type="ChEBI" id="CHEBI:37563"/>
        <dbReference type="ChEBI" id="CHEBI:58332"/>
        <dbReference type="ChEBI" id="CHEBI:58608"/>
        <dbReference type="EC" id="2.7.7.41"/>
    </reaction>
</comment>
<dbReference type="AlphaFoldDB" id="A0A1T3P2C7"/>
<evidence type="ECO:0000256" key="8">
    <source>
        <dbReference type="ARBA" id="ARBA00022475"/>
    </source>
</evidence>
<keyword evidence="8" id="KW-1003">Cell membrane</keyword>
<feature type="compositionally biased region" description="Basic and acidic residues" evidence="19">
    <location>
        <begin position="107"/>
        <end position="128"/>
    </location>
</feature>
<evidence type="ECO:0000256" key="2">
    <source>
        <dbReference type="ARBA" id="ARBA00004651"/>
    </source>
</evidence>